<sequence length="85" mass="9139">MDSSKTISKELEKSGPIVLSVLSLSPQLPMTSPKELEEQKKEEGAVAEEEGVSETNDGKLSETESDTNAGDNTDVDTDIDVEIEI</sequence>
<accession>A0AAE0SEU5</accession>
<feature type="compositionally biased region" description="Acidic residues" evidence="1">
    <location>
        <begin position="73"/>
        <end position="85"/>
    </location>
</feature>
<comment type="caution">
    <text evidence="2">The sequence shown here is derived from an EMBL/GenBank/DDBJ whole genome shotgun (WGS) entry which is preliminary data.</text>
</comment>
<evidence type="ECO:0000313" key="2">
    <source>
        <dbReference type="EMBL" id="KAK3590646.1"/>
    </source>
</evidence>
<protein>
    <submittedName>
        <fullName evidence="2">Uncharacterized protein</fullName>
    </submittedName>
</protein>
<evidence type="ECO:0000256" key="1">
    <source>
        <dbReference type="SAM" id="MobiDB-lite"/>
    </source>
</evidence>
<dbReference type="Proteomes" id="UP001195483">
    <property type="component" value="Unassembled WGS sequence"/>
</dbReference>
<dbReference type="EMBL" id="JAEAOA010000833">
    <property type="protein sequence ID" value="KAK3590646.1"/>
    <property type="molecule type" value="Genomic_DNA"/>
</dbReference>
<evidence type="ECO:0000313" key="3">
    <source>
        <dbReference type="Proteomes" id="UP001195483"/>
    </source>
</evidence>
<name>A0AAE0SEU5_9BIVA</name>
<dbReference type="AlphaFoldDB" id="A0AAE0SEU5"/>
<organism evidence="2 3">
    <name type="scientific">Potamilus streckersoni</name>
    <dbReference type="NCBI Taxonomy" id="2493646"/>
    <lineage>
        <taxon>Eukaryota</taxon>
        <taxon>Metazoa</taxon>
        <taxon>Spiralia</taxon>
        <taxon>Lophotrochozoa</taxon>
        <taxon>Mollusca</taxon>
        <taxon>Bivalvia</taxon>
        <taxon>Autobranchia</taxon>
        <taxon>Heteroconchia</taxon>
        <taxon>Palaeoheterodonta</taxon>
        <taxon>Unionida</taxon>
        <taxon>Unionoidea</taxon>
        <taxon>Unionidae</taxon>
        <taxon>Ambleminae</taxon>
        <taxon>Lampsilini</taxon>
        <taxon>Potamilus</taxon>
    </lineage>
</organism>
<reference evidence="2" key="3">
    <citation type="submission" date="2023-05" db="EMBL/GenBank/DDBJ databases">
        <authorList>
            <person name="Smith C.H."/>
        </authorList>
    </citation>
    <scope>NUCLEOTIDE SEQUENCE</scope>
    <source>
        <strain evidence="2">CHS0354</strain>
        <tissue evidence="2">Mantle</tissue>
    </source>
</reference>
<reference evidence="2" key="2">
    <citation type="journal article" date="2021" name="Genome Biol. Evol.">
        <title>Developing a high-quality reference genome for a parasitic bivalve with doubly uniparental inheritance (Bivalvia: Unionida).</title>
        <authorList>
            <person name="Smith C.H."/>
        </authorList>
    </citation>
    <scope>NUCLEOTIDE SEQUENCE</scope>
    <source>
        <strain evidence="2">CHS0354</strain>
        <tissue evidence="2">Mantle</tissue>
    </source>
</reference>
<reference evidence="2" key="1">
    <citation type="journal article" date="2021" name="Genome Biol. Evol.">
        <title>A High-Quality Reference Genome for a Parasitic Bivalve with Doubly Uniparental Inheritance (Bivalvia: Unionida).</title>
        <authorList>
            <person name="Smith C.H."/>
        </authorList>
    </citation>
    <scope>NUCLEOTIDE SEQUENCE</scope>
    <source>
        <strain evidence="2">CHS0354</strain>
    </source>
</reference>
<gene>
    <name evidence="2" type="ORF">CHS0354_013679</name>
</gene>
<keyword evidence="3" id="KW-1185">Reference proteome</keyword>
<feature type="compositionally biased region" description="Basic and acidic residues" evidence="1">
    <location>
        <begin position="34"/>
        <end position="44"/>
    </location>
</feature>
<feature type="region of interest" description="Disordered" evidence="1">
    <location>
        <begin position="23"/>
        <end position="85"/>
    </location>
</feature>
<proteinExistence type="predicted"/>